<name>K5W039_PHACS</name>
<dbReference type="GeneID" id="18916152"/>
<feature type="non-terminal residue" evidence="1">
    <location>
        <position position="116"/>
    </location>
</feature>
<dbReference type="Proteomes" id="UP000008370">
    <property type="component" value="Unassembled WGS sequence"/>
</dbReference>
<gene>
    <name evidence="1" type="ORF">PHACADRAFT_254849</name>
</gene>
<sequence length="116" mass="13313">MYLIPKIQSARLVDISNFLRHDSFFRRATPSISCIWEPVVACTRDDLLQHPKPPPHLVALYEDRLVSLWHCRIGIGSIHHVALSLSLHRRTSHTARVRCARAHPRNTSGVTFDRDT</sequence>
<dbReference type="EMBL" id="JH930471">
    <property type="protein sequence ID" value="EKM57203.1"/>
    <property type="molecule type" value="Genomic_DNA"/>
</dbReference>
<evidence type="ECO:0000313" key="1">
    <source>
        <dbReference type="EMBL" id="EKM57203.1"/>
    </source>
</evidence>
<dbReference type="HOGENOM" id="CLU_2102737_0_0_1"/>
<dbReference type="InParanoid" id="K5W039"/>
<protein>
    <submittedName>
        <fullName evidence="1">Uncharacterized protein</fullName>
    </submittedName>
</protein>
<dbReference type="RefSeq" id="XP_007395024.1">
    <property type="nucleotide sequence ID" value="XM_007394962.1"/>
</dbReference>
<evidence type="ECO:0000313" key="2">
    <source>
        <dbReference type="Proteomes" id="UP000008370"/>
    </source>
</evidence>
<dbReference type="KEGG" id="pco:PHACADRAFT_254849"/>
<dbReference type="AlphaFoldDB" id="K5W039"/>
<accession>K5W039</accession>
<keyword evidence="2" id="KW-1185">Reference proteome</keyword>
<reference evidence="1 2" key="1">
    <citation type="journal article" date="2012" name="BMC Genomics">
        <title>Comparative genomics of the white-rot fungi, Phanerochaete carnosa and P. chrysosporium, to elucidate the genetic basis of the distinct wood types they colonize.</title>
        <authorList>
            <person name="Suzuki H."/>
            <person name="MacDonald J."/>
            <person name="Syed K."/>
            <person name="Salamov A."/>
            <person name="Hori C."/>
            <person name="Aerts A."/>
            <person name="Henrissat B."/>
            <person name="Wiebenga A."/>
            <person name="vanKuyk P.A."/>
            <person name="Barry K."/>
            <person name="Lindquist E."/>
            <person name="LaButti K."/>
            <person name="Lapidus A."/>
            <person name="Lucas S."/>
            <person name="Coutinho P."/>
            <person name="Gong Y."/>
            <person name="Samejima M."/>
            <person name="Mahadevan R."/>
            <person name="Abou-Zaid M."/>
            <person name="de Vries R.P."/>
            <person name="Igarashi K."/>
            <person name="Yadav J.S."/>
            <person name="Grigoriev I.V."/>
            <person name="Master E.R."/>
        </authorList>
    </citation>
    <scope>NUCLEOTIDE SEQUENCE [LARGE SCALE GENOMIC DNA]</scope>
    <source>
        <strain evidence="1 2">HHB-10118-sp</strain>
    </source>
</reference>
<proteinExistence type="predicted"/>
<organism evidence="1 2">
    <name type="scientific">Phanerochaete carnosa (strain HHB-10118-sp)</name>
    <name type="common">White-rot fungus</name>
    <name type="synonym">Peniophora carnosa</name>
    <dbReference type="NCBI Taxonomy" id="650164"/>
    <lineage>
        <taxon>Eukaryota</taxon>
        <taxon>Fungi</taxon>
        <taxon>Dikarya</taxon>
        <taxon>Basidiomycota</taxon>
        <taxon>Agaricomycotina</taxon>
        <taxon>Agaricomycetes</taxon>
        <taxon>Polyporales</taxon>
        <taxon>Phanerochaetaceae</taxon>
        <taxon>Phanerochaete</taxon>
    </lineage>
</organism>